<name>A0AA37H427_9PEZI</name>
<evidence type="ECO:0000313" key="3">
    <source>
        <dbReference type="Proteomes" id="UP001055172"/>
    </source>
</evidence>
<gene>
    <name evidence="2" type="ORF">ColLi_14001</name>
</gene>
<keyword evidence="3" id="KW-1185">Reference proteome</keyword>
<dbReference type="EMBL" id="BPPX01000077">
    <property type="protein sequence ID" value="GJC91163.1"/>
    <property type="molecule type" value="Genomic_DNA"/>
</dbReference>
<feature type="compositionally biased region" description="Polar residues" evidence="1">
    <location>
        <begin position="116"/>
        <end position="131"/>
    </location>
</feature>
<accession>A0AA37H427</accession>
<organism evidence="2 3">
    <name type="scientific">Colletotrichum liriopes</name>
    <dbReference type="NCBI Taxonomy" id="708192"/>
    <lineage>
        <taxon>Eukaryota</taxon>
        <taxon>Fungi</taxon>
        <taxon>Dikarya</taxon>
        <taxon>Ascomycota</taxon>
        <taxon>Pezizomycotina</taxon>
        <taxon>Sordariomycetes</taxon>
        <taxon>Hypocreomycetidae</taxon>
        <taxon>Glomerellales</taxon>
        <taxon>Glomerellaceae</taxon>
        <taxon>Colletotrichum</taxon>
        <taxon>Colletotrichum spaethianum species complex</taxon>
    </lineage>
</organism>
<sequence length="131" mass="13661">MGRGLIVQAIRARPCGRLTKTTASAALALFKAHLGLPRSADLLLGFKEVVEPVDPFLAGTPVIHKADEADLLLVPDDLWATSLPLSPSLSPSPPPMAAQEEGNESDVSLDGAMANLFSQPGTPAPSKVNQV</sequence>
<reference evidence="2 3" key="1">
    <citation type="submission" date="2021-07" db="EMBL/GenBank/DDBJ databases">
        <title>Genome data of Colletotrichum spaethianum.</title>
        <authorList>
            <person name="Utami Y.D."/>
            <person name="Hiruma K."/>
        </authorList>
    </citation>
    <scope>NUCLEOTIDE SEQUENCE [LARGE SCALE GENOMIC DNA]</scope>
    <source>
        <strain evidence="2 3">MAFF 242679</strain>
    </source>
</reference>
<protein>
    <submittedName>
        <fullName evidence="2">Uncharacterized protein</fullName>
    </submittedName>
</protein>
<dbReference type="AlphaFoldDB" id="A0AA37H427"/>
<feature type="region of interest" description="Disordered" evidence="1">
    <location>
        <begin position="84"/>
        <end position="131"/>
    </location>
</feature>
<evidence type="ECO:0000313" key="2">
    <source>
        <dbReference type="EMBL" id="GJC91163.1"/>
    </source>
</evidence>
<proteinExistence type="predicted"/>
<evidence type="ECO:0000256" key="1">
    <source>
        <dbReference type="SAM" id="MobiDB-lite"/>
    </source>
</evidence>
<comment type="caution">
    <text evidence="2">The sequence shown here is derived from an EMBL/GenBank/DDBJ whole genome shotgun (WGS) entry which is preliminary data.</text>
</comment>
<dbReference type="Proteomes" id="UP001055172">
    <property type="component" value="Unassembled WGS sequence"/>
</dbReference>